<keyword evidence="7 12" id="KW-1133">Transmembrane helix</keyword>
<evidence type="ECO:0000256" key="4">
    <source>
        <dbReference type="ARBA" id="ARBA00022692"/>
    </source>
</evidence>
<dbReference type="InterPro" id="IPR003148">
    <property type="entry name" value="RCK_N"/>
</dbReference>
<feature type="transmembrane region" description="Helical" evidence="12">
    <location>
        <begin position="143"/>
        <end position="160"/>
    </location>
</feature>
<keyword evidence="8" id="KW-0406">Ion transport</keyword>
<organism evidence="15 16">
    <name type="scientific">Coemansia spiralis</name>
    <dbReference type="NCBI Taxonomy" id="417178"/>
    <lineage>
        <taxon>Eukaryota</taxon>
        <taxon>Fungi</taxon>
        <taxon>Fungi incertae sedis</taxon>
        <taxon>Zoopagomycota</taxon>
        <taxon>Kickxellomycotina</taxon>
        <taxon>Kickxellomycetes</taxon>
        <taxon>Kickxellales</taxon>
        <taxon>Kickxellaceae</taxon>
        <taxon>Coemansia</taxon>
    </lineage>
</organism>
<reference evidence="15" key="1">
    <citation type="submission" date="2022-07" db="EMBL/GenBank/DDBJ databases">
        <title>Phylogenomic reconstructions and comparative analyses of Kickxellomycotina fungi.</title>
        <authorList>
            <person name="Reynolds N.K."/>
            <person name="Stajich J.E."/>
            <person name="Barry K."/>
            <person name="Grigoriev I.V."/>
            <person name="Crous P."/>
            <person name="Smith M.E."/>
        </authorList>
    </citation>
    <scope>NUCLEOTIDE SEQUENCE</scope>
    <source>
        <strain evidence="15">NRRL 3115</strain>
    </source>
</reference>
<feature type="compositionally biased region" description="Polar residues" evidence="11">
    <location>
        <begin position="692"/>
        <end position="702"/>
    </location>
</feature>
<keyword evidence="2" id="KW-0813">Transport</keyword>
<evidence type="ECO:0000256" key="9">
    <source>
        <dbReference type="ARBA" id="ARBA00023136"/>
    </source>
</evidence>
<dbReference type="SUPFAM" id="SSF81324">
    <property type="entry name" value="Voltage-gated potassium channels"/>
    <property type="match status" value="1"/>
</dbReference>
<evidence type="ECO:0000256" key="3">
    <source>
        <dbReference type="ARBA" id="ARBA00022538"/>
    </source>
</evidence>
<proteinExistence type="predicted"/>
<feature type="region of interest" description="Disordered" evidence="11">
    <location>
        <begin position="690"/>
        <end position="740"/>
    </location>
</feature>
<feature type="region of interest" description="Disordered" evidence="11">
    <location>
        <begin position="755"/>
        <end position="817"/>
    </location>
</feature>
<evidence type="ECO:0000259" key="14">
    <source>
        <dbReference type="Pfam" id="PF22614"/>
    </source>
</evidence>
<keyword evidence="4 12" id="KW-0812">Transmembrane</keyword>
<evidence type="ECO:0000313" key="16">
    <source>
        <dbReference type="Proteomes" id="UP001151518"/>
    </source>
</evidence>
<dbReference type="Gene3D" id="3.40.50.720">
    <property type="entry name" value="NAD(P)-binding Rossmann-like Domain"/>
    <property type="match status" value="2"/>
</dbReference>
<dbReference type="InterPro" id="IPR003929">
    <property type="entry name" value="K_chnl_BK_asu"/>
</dbReference>
<dbReference type="PANTHER" id="PTHR10027:SF10">
    <property type="entry name" value="SLOWPOKE 2, ISOFORM D"/>
    <property type="match status" value="1"/>
</dbReference>
<gene>
    <name evidence="15" type="ORF">GGI25_000185</name>
</gene>
<keyword evidence="9 12" id="KW-0472">Membrane</keyword>
<keyword evidence="3" id="KW-0633">Potassium transport</keyword>
<evidence type="ECO:0000256" key="11">
    <source>
        <dbReference type="SAM" id="MobiDB-lite"/>
    </source>
</evidence>
<dbReference type="InterPro" id="IPR047871">
    <property type="entry name" value="K_chnl_Slo-like"/>
</dbReference>
<name>A0A9W8G7Q2_9FUNG</name>
<feature type="domain" description="RCK N-terminal" evidence="14">
    <location>
        <begin position="909"/>
        <end position="1004"/>
    </location>
</feature>
<evidence type="ECO:0000256" key="5">
    <source>
        <dbReference type="ARBA" id="ARBA00022826"/>
    </source>
</evidence>
<feature type="transmembrane region" description="Helical" evidence="12">
    <location>
        <begin position="306"/>
        <end position="323"/>
    </location>
</feature>
<evidence type="ECO:0000256" key="2">
    <source>
        <dbReference type="ARBA" id="ARBA00022448"/>
    </source>
</evidence>
<dbReference type="GO" id="GO:0016020">
    <property type="term" value="C:membrane"/>
    <property type="evidence" value="ECO:0007669"/>
    <property type="project" value="UniProtKB-SubCell"/>
</dbReference>
<dbReference type="GO" id="GO:0005267">
    <property type="term" value="F:potassium channel activity"/>
    <property type="evidence" value="ECO:0007669"/>
    <property type="project" value="UniProtKB-KW"/>
</dbReference>
<feature type="compositionally biased region" description="Basic and acidic residues" evidence="11">
    <location>
        <begin position="706"/>
        <end position="718"/>
    </location>
</feature>
<keyword evidence="6" id="KW-0630">Potassium</keyword>
<feature type="transmembrane region" description="Helical" evidence="12">
    <location>
        <begin position="172"/>
        <end position="197"/>
    </location>
</feature>
<accession>A0A9W8G7Q2</accession>
<dbReference type="OrthoDB" id="297496at2759"/>
<feature type="compositionally biased region" description="Basic and acidic residues" evidence="11">
    <location>
        <begin position="784"/>
        <end position="798"/>
    </location>
</feature>
<evidence type="ECO:0000256" key="7">
    <source>
        <dbReference type="ARBA" id="ARBA00022989"/>
    </source>
</evidence>
<feature type="transmembrane region" description="Helical" evidence="12">
    <location>
        <begin position="246"/>
        <end position="270"/>
    </location>
</feature>
<evidence type="ECO:0000256" key="8">
    <source>
        <dbReference type="ARBA" id="ARBA00023065"/>
    </source>
</evidence>
<feature type="transmembrane region" description="Helical" evidence="12">
    <location>
        <begin position="203"/>
        <end position="222"/>
    </location>
</feature>
<dbReference type="AlphaFoldDB" id="A0A9W8G7Q2"/>
<dbReference type="Gene3D" id="1.10.287.70">
    <property type="match status" value="1"/>
</dbReference>
<dbReference type="Pfam" id="PF22614">
    <property type="entry name" value="Slo-like_RCK"/>
    <property type="match status" value="2"/>
</dbReference>
<keyword evidence="5" id="KW-0631">Potassium channel</keyword>
<dbReference type="Pfam" id="PF03493">
    <property type="entry name" value="BK_channel_a"/>
    <property type="match status" value="1"/>
</dbReference>
<dbReference type="EMBL" id="JANBTW010000002">
    <property type="protein sequence ID" value="KAJ2680881.1"/>
    <property type="molecule type" value="Genomic_DNA"/>
</dbReference>
<evidence type="ECO:0000256" key="6">
    <source>
        <dbReference type="ARBA" id="ARBA00022958"/>
    </source>
</evidence>
<dbReference type="Proteomes" id="UP001151518">
    <property type="component" value="Unassembled WGS sequence"/>
</dbReference>
<protein>
    <recommendedName>
        <fullName evidence="17">Calcium-activated potassium channel BK alpha subunit domain-containing protein</fullName>
    </recommendedName>
</protein>
<evidence type="ECO:0000256" key="1">
    <source>
        <dbReference type="ARBA" id="ARBA00004141"/>
    </source>
</evidence>
<feature type="domain" description="Calcium-activated potassium channel BK alpha subunit" evidence="13">
    <location>
        <begin position="488"/>
        <end position="584"/>
    </location>
</feature>
<evidence type="ECO:0000256" key="10">
    <source>
        <dbReference type="ARBA" id="ARBA00023303"/>
    </source>
</evidence>
<evidence type="ECO:0000259" key="13">
    <source>
        <dbReference type="Pfam" id="PF03493"/>
    </source>
</evidence>
<sequence length="1190" mass="129088">MVPRTGEQPARLARFNVGSTLRASLARTRQRSTGPALQASQDDVSDYNLDELFREDTPIVVQRANTEALAAARVSALSAQRADAEGQLQAPPTTRQMIGLYLDSSATGRRWDQLDAVLNTLVAVLHVLNTTHIRRGRLSVPQWSLAAEAGLGAMLLLQFVPRYLLAPDPLEYLCSLFSVITLVTGLAPIGVAVLNWADPATHATFMSAGSLVFLFPVIFWRLQPALLRCLVPIKNVYRMSAMTRNVLRVLTTVFTTVLAITVLTHIMVYYQNKDKTGEVQGFDEAFFFIAVSAITGLSSDIEPDTWFTRGVVLFVMFIGIFWLPPRVSEMLSLWRDRSPWPAAFEAEANQAHVLVIGDLEYTALFEFLREFFCEDHGVRTVNTVVVLMSEREPGKEVAELLGDPAYVNRAKFVLGSPTSFAQLARVQAERAQAVFVLSSKAAGAAREDAAKVMVALAVRKYLKTRGQVPIYAQVLAPETILHMEFLAEHVVCVEELRLGLLAKSVMVPGLASMLQLLTTSIPDNTTEPLIRAAAKDRRPWLAEYAESMSHEIYAARLPRFLAGMRFQKAANIVFQRTGATLFALRTAGADGRLLINPVGHELQGNEMGFVLAASSLVSLHIAVLTDDAAVDIEAGADEAAPLIPIAAAGGDARIPGLAGSPLQKHLAATEAQLKAKVPFGMNIMDTVVVSEPTHNSGDSASIASKGGEREGGTKDSPERSGSPKGKQPASHELIDLDDRHELLSPELAGIEIETEAEAEGSASDASDSRPMQRAPLVFNPKTKTGSDADPHAVREKIHTGGQASSPPPGRALDPGALSDDGLPAGLAGHLVVCDTSSAFPCNIIYLVSCIRGAAPSEVTVMADSEAASLQDAPTANPLASLYEQITRSYTSAKPAEPKEQKPQPFLNMLPIVILSPDEPTAAQRRDLERFGSVYIVCGSPLARADLARVRIHTARSAVVLANHEEWLNAASDTETKLSLTGSDTTATATADAPALLAVLNIEALTYDSPGFFMTVEFIHRENMQFVGDLETITINDVYAQAFLRPSFMSGRVLAPVMLDTLVCQAYYNEHVLEILQRLIFSHGNVVHALGMAKLKEAGVTALVYNEQSNEELGSGHVFLVELPARFVGRSYGSLFSHCCFAHSAVPIGLYRATIHHRQPLWYVVPNPKAECVLREDDRVYLISSVRPILQ</sequence>
<feature type="domain" description="RCK N-terminal" evidence="14">
    <location>
        <begin position="350"/>
        <end position="465"/>
    </location>
</feature>
<dbReference type="PANTHER" id="PTHR10027">
    <property type="entry name" value="CALCIUM-ACTIVATED POTASSIUM CHANNEL ALPHA CHAIN"/>
    <property type="match status" value="1"/>
</dbReference>
<evidence type="ECO:0008006" key="17">
    <source>
        <dbReference type="Google" id="ProtNLM"/>
    </source>
</evidence>
<comment type="subcellular location">
    <subcellularLocation>
        <location evidence="1">Membrane</location>
        <topology evidence="1">Multi-pass membrane protein</topology>
    </subcellularLocation>
</comment>
<evidence type="ECO:0000256" key="12">
    <source>
        <dbReference type="SAM" id="Phobius"/>
    </source>
</evidence>
<keyword evidence="10" id="KW-0407">Ion channel</keyword>
<comment type="caution">
    <text evidence="15">The sequence shown here is derived from an EMBL/GenBank/DDBJ whole genome shotgun (WGS) entry which is preliminary data.</text>
</comment>
<evidence type="ECO:0000313" key="15">
    <source>
        <dbReference type="EMBL" id="KAJ2680881.1"/>
    </source>
</evidence>
<feature type="transmembrane region" description="Helical" evidence="12">
    <location>
        <begin position="282"/>
        <end position="299"/>
    </location>
</feature>